<accession>A0ABP7FDX1</accession>
<dbReference type="Proteomes" id="UP001499884">
    <property type="component" value="Unassembled WGS sequence"/>
</dbReference>
<dbReference type="EMBL" id="BAABEP010000027">
    <property type="protein sequence ID" value="GAA3737408.1"/>
    <property type="molecule type" value="Genomic_DNA"/>
</dbReference>
<gene>
    <name evidence="2" type="ORF">GCM10023082_38290</name>
</gene>
<dbReference type="InterPro" id="IPR011992">
    <property type="entry name" value="EF-hand-dom_pair"/>
</dbReference>
<reference evidence="3" key="1">
    <citation type="journal article" date="2019" name="Int. J. Syst. Evol. Microbiol.">
        <title>The Global Catalogue of Microorganisms (GCM) 10K type strain sequencing project: providing services to taxonomists for standard genome sequencing and annotation.</title>
        <authorList>
            <consortium name="The Broad Institute Genomics Platform"/>
            <consortium name="The Broad Institute Genome Sequencing Center for Infectious Disease"/>
            <person name="Wu L."/>
            <person name="Ma J."/>
        </authorList>
    </citation>
    <scope>NUCLEOTIDE SEQUENCE [LARGE SCALE GENOMIC DNA]</scope>
    <source>
        <strain evidence="3">JCM 30846</strain>
    </source>
</reference>
<evidence type="ECO:0000313" key="2">
    <source>
        <dbReference type="EMBL" id="GAA3737408.1"/>
    </source>
</evidence>
<feature type="domain" description="EF-hand" evidence="1">
    <location>
        <begin position="23"/>
        <end position="58"/>
    </location>
</feature>
<dbReference type="PROSITE" id="PS50222">
    <property type="entry name" value="EF_HAND_2"/>
    <property type="match status" value="1"/>
</dbReference>
<dbReference type="Gene3D" id="1.10.238.10">
    <property type="entry name" value="EF-hand"/>
    <property type="match status" value="1"/>
</dbReference>
<keyword evidence="3" id="KW-1185">Reference proteome</keyword>
<evidence type="ECO:0000313" key="3">
    <source>
        <dbReference type="Proteomes" id="UP001499884"/>
    </source>
</evidence>
<organism evidence="2 3">
    <name type="scientific">Streptomyces tremellae</name>
    <dbReference type="NCBI Taxonomy" id="1124239"/>
    <lineage>
        <taxon>Bacteria</taxon>
        <taxon>Bacillati</taxon>
        <taxon>Actinomycetota</taxon>
        <taxon>Actinomycetes</taxon>
        <taxon>Kitasatosporales</taxon>
        <taxon>Streptomycetaceae</taxon>
        <taxon>Streptomyces</taxon>
    </lineage>
</organism>
<name>A0ABP7FDX1_9ACTN</name>
<dbReference type="PROSITE" id="PS00018">
    <property type="entry name" value="EF_HAND_1"/>
    <property type="match status" value="1"/>
</dbReference>
<proteinExistence type="predicted"/>
<comment type="caution">
    <text evidence="2">The sequence shown here is derived from an EMBL/GenBank/DDBJ whole genome shotgun (WGS) entry which is preliminary data.</text>
</comment>
<evidence type="ECO:0000259" key="1">
    <source>
        <dbReference type="PROSITE" id="PS50222"/>
    </source>
</evidence>
<protein>
    <submittedName>
        <fullName evidence="2">EF-hand domain-containing protein</fullName>
    </submittedName>
</protein>
<dbReference type="InterPro" id="IPR018247">
    <property type="entry name" value="EF_Hand_1_Ca_BS"/>
</dbReference>
<dbReference type="SUPFAM" id="SSF47473">
    <property type="entry name" value="EF-hand"/>
    <property type="match status" value="1"/>
</dbReference>
<sequence>MAKRGVAVAVASDGEARAAMAAAFRGFWNALVSNFDTDHDGRIDFAEYTACVIDPERFDEAIGEFAEALAALGDPDGDGLIERPLFTALQTAIAFGLPQINALFDFLGPDAADRITVPAWSASIKEYNRVDKAGIAGDVLAHGAPA</sequence>
<dbReference type="InterPro" id="IPR002048">
    <property type="entry name" value="EF_hand_dom"/>
</dbReference>